<dbReference type="Proteomes" id="UP000439903">
    <property type="component" value="Unassembled WGS sequence"/>
</dbReference>
<accession>A0A8H4AAW8</accession>
<dbReference type="AlphaFoldDB" id="A0A8H4AAW8"/>
<reference evidence="2 3" key="1">
    <citation type="journal article" date="2019" name="Environ. Microbiol.">
        <title>At the nexus of three kingdoms: the genome of the mycorrhizal fungus Gigaspora margarita provides insights into plant, endobacterial and fungal interactions.</title>
        <authorList>
            <person name="Venice F."/>
            <person name="Ghignone S."/>
            <person name="Salvioli di Fossalunga A."/>
            <person name="Amselem J."/>
            <person name="Novero M."/>
            <person name="Xianan X."/>
            <person name="Sedzielewska Toro K."/>
            <person name="Morin E."/>
            <person name="Lipzen A."/>
            <person name="Grigoriev I.V."/>
            <person name="Henrissat B."/>
            <person name="Martin F.M."/>
            <person name="Bonfante P."/>
        </authorList>
    </citation>
    <scope>NUCLEOTIDE SEQUENCE [LARGE SCALE GENOMIC DNA]</scope>
    <source>
        <strain evidence="2 3">BEG34</strain>
    </source>
</reference>
<sequence length="133" mass="15539">MIEKLPCECLLEIFNKFRDNSLFSCLLVNRRWCRIIVPILWRNIDKHLGDRRAIRICLLSLNAEEQTLLIPFNIALPNCPKPLFEYTSYTTSISDHLNIGIVDWFNYYDDSPVEYIGNGLHNALKCSLISMFL</sequence>
<dbReference type="OrthoDB" id="421226at2759"/>
<dbReference type="InterPro" id="IPR001810">
    <property type="entry name" value="F-box_dom"/>
</dbReference>
<comment type="caution">
    <text evidence="2">The sequence shown here is derived from an EMBL/GenBank/DDBJ whole genome shotgun (WGS) entry which is preliminary data.</text>
</comment>
<dbReference type="InterPro" id="IPR036047">
    <property type="entry name" value="F-box-like_dom_sf"/>
</dbReference>
<name>A0A8H4AAW8_GIGMA</name>
<gene>
    <name evidence="2" type="ORF">F8M41_024396</name>
</gene>
<dbReference type="PROSITE" id="PS50181">
    <property type="entry name" value="FBOX"/>
    <property type="match status" value="1"/>
</dbReference>
<evidence type="ECO:0000313" key="2">
    <source>
        <dbReference type="EMBL" id="KAF0476378.1"/>
    </source>
</evidence>
<dbReference type="Pfam" id="PF12937">
    <property type="entry name" value="F-box-like"/>
    <property type="match status" value="1"/>
</dbReference>
<dbReference type="SUPFAM" id="SSF81383">
    <property type="entry name" value="F-box domain"/>
    <property type="match status" value="1"/>
</dbReference>
<evidence type="ECO:0000259" key="1">
    <source>
        <dbReference type="PROSITE" id="PS50181"/>
    </source>
</evidence>
<feature type="domain" description="F-box" evidence="1">
    <location>
        <begin position="1"/>
        <end position="44"/>
    </location>
</feature>
<dbReference type="Gene3D" id="1.20.1280.50">
    <property type="match status" value="1"/>
</dbReference>
<proteinExistence type="predicted"/>
<keyword evidence="3" id="KW-1185">Reference proteome</keyword>
<protein>
    <recommendedName>
        <fullName evidence="1">F-box domain-containing protein</fullName>
    </recommendedName>
</protein>
<organism evidence="2 3">
    <name type="scientific">Gigaspora margarita</name>
    <dbReference type="NCBI Taxonomy" id="4874"/>
    <lineage>
        <taxon>Eukaryota</taxon>
        <taxon>Fungi</taxon>
        <taxon>Fungi incertae sedis</taxon>
        <taxon>Mucoromycota</taxon>
        <taxon>Glomeromycotina</taxon>
        <taxon>Glomeromycetes</taxon>
        <taxon>Diversisporales</taxon>
        <taxon>Gigasporaceae</taxon>
        <taxon>Gigaspora</taxon>
    </lineage>
</organism>
<evidence type="ECO:0000313" key="3">
    <source>
        <dbReference type="Proteomes" id="UP000439903"/>
    </source>
</evidence>
<dbReference type="EMBL" id="WTPW01000829">
    <property type="protein sequence ID" value="KAF0476378.1"/>
    <property type="molecule type" value="Genomic_DNA"/>
</dbReference>